<name>A0A4S4AT99_9RHOO</name>
<comment type="caution">
    <text evidence="2">The sequence shown here is derived from an EMBL/GenBank/DDBJ whole genome shotgun (WGS) entry which is preliminary data.</text>
</comment>
<dbReference type="AlphaFoldDB" id="A0A4S4AT99"/>
<dbReference type="Proteomes" id="UP000308430">
    <property type="component" value="Unassembled WGS sequence"/>
</dbReference>
<keyword evidence="1" id="KW-0732">Signal</keyword>
<evidence type="ECO:0000313" key="2">
    <source>
        <dbReference type="EMBL" id="THF63107.1"/>
    </source>
</evidence>
<gene>
    <name evidence="2" type="ORF">E6C76_17820</name>
</gene>
<protein>
    <submittedName>
        <fullName evidence="2">DUF2782 domain-containing protein</fullName>
    </submittedName>
</protein>
<feature type="chain" id="PRO_5020462024" evidence="1">
    <location>
        <begin position="19"/>
        <end position="110"/>
    </location>
</feature>
<reference evidence="2 3" key="1">
    <citation type="submission" date="2019-04" db="EMBL/GenBank/DDBJ databases">
        <title>Azoarcus nasutitermitis sp. nov. isolated from termite nest.</title>
        <authorList>
            <person name="Lin S.-Y."/>
            <person name="Hameed A."/>
            <person name="Hsu Y.-H."/>
            <person name="Young C.-C."/>
        </authorList>
    </citation>
    <scope>NUCLEOTIDE SEQUENCE [LARGE SCALE GENOMIC DNA]</scope>
    <source>
        <strain evidence="2 3">CC-YHH838</strain>
    </source>
</reference>
<organism evidence="2 3">
    <name type="scientific">Pseudothauera nasutitermitis</name>
    <dbReference type="NCBI Taxonomy" id="2565930"/>
    <lineage>
        <taxon>Bacteria</taxon>
        <taxon>Pseudomonadati</taxon>
        <taxon>Pseudomonadota</taxon>
        <taxon>Betaproteobacteria</taxon>
        <taxon>Rhodocyclales</taxon>
        <taxon>Zoogloeaceae</taxon>
        <taxon>Pseudothauera</taxon>
    </lineage>
</organism>
<accession>A0A4S4AT99</accession>
<dbReference type="OrthoDB" id="5296182at2"/>
<evidence type="ECO:0000313" key="3">
    <source>
        <dbReference type="Proteomes" id="UP000308430"/>
    </source>
</evidence>
<dbReference type="RefSeq" id="WP_136349587.1">
    <property type="nucleotide sequence ID" value="NZ_SSOC01000006.1"/>
</dbReference>
<dbReference type="EMBL" id="SSOC01000006">
    <property type="protein sequence ID" value="THF63107.1"/>
    <property type="molecule type" value="Genomic_DNA"/>
</dbReference>
<proteinExistence type="predicted"/>
<sequence>MHRKLLVLALACALPAFAQQRPADLQPLPEPPPPPPGLIEDDFEPEVTIVQRGGDTVEEYRLRGKLYMVKVTPPHGTPYYLVDPQGDGNFVRHSDAAPVLSVPMWVIRSW</sequence>
<dbReference type="Pfam" id="PF11191">
    <property type="entry name" value="DUF2782"/>
    <property type="match status" value="1"/>
</dbReference>
<dbReference type="InterPro" id="IPR021357">
    <property type="entry name" value="DUF2782"/>
</dbReference>
<dbReference type="Gene3D" id="2.20.130.30">
    <property type="entry name" value="Protein of unknown function DUF2782"/>
    <property type="match status" value="1"/>
</dbReference>
<feature type="signal peptide" evidence="1">
    <location>
        <begin position="1"/>
        <end position="18"/>
    </location>
</feature>
<keyword evidence="3" id="KW-1185">Reference proteome</keyword>
<evidence type="ECO:0000256" key="1">
    <source>
        <dbReference type="SAM" id="SignalP"/>
    </source>
</evidence>